<dbReference type="KEGG" id="mmr:Mmar10_0874"/>
<protein>
    <submittedName>
        <fullName evidence="2">Tetratricopeptide domain protein</fullName>
    </submittedName>
</protein>
<dbReference type="AlphaFoldDB" id="Q0ARC0"/>
<accession>Q0ARC0</accession>
<dbReference type="InterPro" id="IPR011990">
    <property type="entry name" value="TPR-like_helical_dom_sf"/>
</dbReference>
<dbReference type="Gene3D" id="1.25.40.10">
    <property type="entry name" value="Tetratricopeptide repeat domain"/>
    <property type="match status" value="2"/>
</dbReference>
<evidence type="ECO:0000313" key="3">
    <source>
        <dbReference type="Proteomes" id="UP000001964"/>
    </source>
</evidence>
<sequence precursor="true">MKEPSMIRFNGFDTSGLLRSVATLALAVTMAGVMISDADAQRRRNNNNEEDSEQNQAERVFSAAIGQIVLEAQEFQANGQFQESVTALTRALGNSSINPYERMISLQMRGRAYYEMDQITRAIQDWESAIGTGAMLPQEIADLQINIGQLYIAEGNYNSGIRALESAVAVLGNEGLNPRIMRMLAQAYAQAERYRDGVVWAERFWNAQARADRVRGDYSLMLFFYQQLERIPDQFRIIEEMVGRWPAEKNNWRSYASLLAQTGREQDAFEANKIMYINGMLTESREIVALAQYYSFYEYPYRGAVILERELNAGAVERTRNNLNLLANMWRQAREWERAIPVLRQLAQLSGDGDDFLKLAEALWQRRQLDEAEDAFTEALNRGGLDRPGDAWTLLGNVRAELGREESALAAFREGARYPYSRRTANGWATFITNRQRAARDRVRIREQVRQDECRFSISDLMETATLLGDVDENGRIVVDVPERCSDLYNVHGEQLSAVAEAEADAADAG</sequence>
<evidence type="ECO:0000256" key="1">
    <source>
        <dbReference type="PROSITE-ProRule" id="PRU00339"/>
    </source>
</evidence>
<keyword evidence="1" id="KW-0802">TPR repeat</keyword>
<dbReference type="SUPFAM" id="SSF48452">
    <property type="entry name" value="TPR-like"/>
    <property type="match status" value="2"/>
</dbReference>
<evidence type="ECO:0000313" key="2">
    <source>
        <dbReference type="EMBL" id="ABI65167.1"/>
    </source>
</evidence>
<dbReference type="Proteomes" id="UP000001964">
    <property type="component" value="Chromosome"/>
</dbReference>
<proteinExistence type="predicted"/>
<dbReference type="EMBL" id="CP000449">
    <property type="protein sequence ID" value="ABI65167.1"/>
    <property type="molecule type" value="Genomic_DNA"/>
</dbReference>
<name>Q0ARC0_MARMM</name>
<dbReference type="eggNOG" id="COG0457">
    <property type="taxonomic scope" value="Bacteria"/>
</dbReference>
<keyword evidence="3" id="KW-1185">Reference proteome</keyword>
<reference evidence="2 3" key="1">
    <citation type="submission" date="2006-08" db="EMBL/GenBank/DDBJ databases">
        <title>Complete sequence of Maricaulis maris MCS10.</title>
        <authorList>
            <consortium name="US DOE Joint Genome Institute"/>
            <person name="Copeland A."/>
            <person name="Lucas S."/>
            <person name="Lapidus A."/>
            <person name="Barry K."/>
            <person name="Detter J.C."/>
            <person name="Glavina del Rio T."/>
            <person name="Hammon N."/>
            <person name="Israni S."/>
            <person name="Dalin E."/>
            <person name="Tice H."/>
            <person name="Pitluck S."/>
            <person name="Saunders E."/>
            <person name="Brettin T."/>
            <person name="Bruce D."/>
            <person name="Han C."/>
            <person name="Tapia R."/>
            <person name="Gilna P."/>
            <person name="Schmutz J."/>
            <person name="Larimer F."/>
            <person name="Land M."/>
            <person name="Hauser L."/>
            <person name="Kyrpides N."/>
            <person name="Mikhailova N."/>
            <person name="Viollier P."/>
            <person name="Stephens C."/>
            <person name="Richardson P."/>
        </authorList>
    </citation>
    <scope>NUCLEOTIDE SEQUENCE [LARGE SCALE GENOMIC DNA]</scope>
    <source>
        <strain evidence="2 3">MCS10</strain>
    </source>
</reference>
<gene>
    <name evidence="2" type="ordered locus">Mmar10_0874</name>
</gene>
<dbReference type="InterPro" id="IPR019734">
    <property type="entry name" value="TPR_rpt"/>
</dbReference>
<organism evidence="2 3">
    <name type="scientific">Maricaulis maris (strain MCS10)</name>
    <name type="common">Caulobacter maris</name>
    <dbReference type="NCBI Taxonomy" id="394221"/>
    <lineage>
        <taxon>Bacteria</taxon>
        <taxon>Pseudomonadati</taxon>
        <taxon>Pseudomonadota</taxon>
        <taxon>Alphaproteobacteria</taxon>
        <taxon>Maricaulales</taxon>
        <taxon>Maricaulaceae</taxon>
        <taxon>Maricaulis</taxon>
    </lineage>
</organism>
<dbReference type="PROSITE" id="PS50005">
    <property type="entry name" value="TPR"/>
    <property type="match status" value="1"/>
</dbReference>
<dbReference type="Pfam" id="PF13432">
    <property type="entry name" value="TPR_16"/>
    <property type="match status" value="2"/>
</dbReference>
<dbReference type="HOGENOM" id="CLU_038151_0_0_5"/>
<dbReference type="SMART" id="SM00028">
    <property type="entry name" value="TPR"/>
    <property type="match status" value="4"/>
</dbReference>
<feature type="repeat" description="TPR" evidence="1">
    <location>
        <begin position="141"/>
        <end position="174"/>
    </location>
</feature>
<dbReference type="STRING" id="394221.Mmar10_0874"/>